<evidence type="ECO:0000256" key="1">
    <source>
        <dbReference type="ARBA" id="ARBA00009387"/>
    </source>
</evidence>
<sequence>RPPARLATRQAARTAPRPRAAPVRAPAATRPTAAAAAAGPAEGGDDVRPAVAQALGNAARASGADPALLLAMAWKESRLDPTARNPLSSARGLMQFTRGTWLEVVRDFGPRHGLAYQAALLSTDPRTGAISTRRPRQLNEILRLRDNPRHSAVMAAERLGRERPALAQALGRAPTAADLYMVHLLGPAGAQRFLAELALTPARPVTEAVGADSLQRNRGLFLARDTGRPLGLAQVYQSIEQLVAEQRSARPALLASLARQATGAPGQAGGTIEVADAR</sequence>
<protein>
    <submittedName>
        <fullName evidence="4">Transglycosylase SLT domain-containing protein</fullName>
    </submittedName>
</protein>
<feature type="non-terminal residue" evidence="4">
    <location>
        <position position="1"/>
    </location>
</feature>
<evidence type="ECO:0000259" key="3">
    <source>
        <dbReference type="Pfam" id="PF01464"/>
    </source>
</evidence>
<proteinExistence type="inferred from homology"/>
<dbReference type="EMBL" id="JAUFPN010000198">
    <property type="protein sequence ID" value="MDN3567886.1"/>
    <property type="molecule type" value="Genomic_DNA"/>
</dbReference>
<organism evidence="4 5">
    <name type="scientific">Paeniroseomonas aquatica</name>
    <dbReference type="NCBI Taxonomy" id="373043"/>
    <lineage>
        <taxon>Bacteria</taxon>
        <taxon>Pseudomonadati</taxon>
        <taxon>Pseudomonadota</taxon>
        <taxon>Alphaproteobacteria</taxon>
        <taxon>Acetobacterales</taxon>
        <taxon>Acetobacteraceae</taxon>
        <taxon>Paeniroseomonas</taxon>
    </lineage>
</organism>
<gene>
    <name evidence="4" type="ORF">QWZ14_26195</name>
</gene>
<name>A0ABT8AEJ3_9PROT</name>
<dbReference type="Gene3D" id="1.10.530.10">
    <property type="match status" value="1"/>
</dbReference>
<reference evidence="5" key="1">
    <citation type="journal article" date="2019" name="Int. J. Syst. Evol. Microbiol.">
        <title>The Global Catalogue of Microorganisms (GCM) 10K type strain sequencing project: providing services to taxonomists for standard genome sequencing and annotation.</title>
        <authorList>
            <consortium name="The Broad Institute Genomics Platform"/>
            <consortium name="The Broad Institute Genome Sequencing Center for Infectious Disease"/>
            <person name="Wu L."/>
            <person name="Ma J."/>
        </authorList>
    </citation>
    <scope>NUCLEOTIDE SEQUENCE [LARGE SCALE GENOMIC DNA]</scope>
    <source>
        <strain evidence="5">CECT 7131</strain>
    </source>
</reference>
<comment type="caution">
    <text evidence="4">The sequence shown here is derived from an EMBL/GenBank/DDBJ whole genome shotgun (WGS) entry which is preliminary data.</text>
</comment>
<dbReference type="Proteomes" id="UP001529369">
    <property type="component" value="Unassembled WGS sequence"/>
</dbReference>
<dbReference type="InterPro" id="IPR023346">
    <property type="entry name" value="Lysozyme-like_dom_sf"/>
</dbReference>
<evidence type="ECO:0000256" key="2">
    <source>
        <dbReference type="SAM" id="MobiDB-lite"/>
    </source>
</evidence>
<evidence type="ECO:0000313" key="4">
    <source>
        <dbReference type="EMBL" id="MDN3567886.1"/>
    </source>
</evidence>
<comment type="similarity">
    <text evidence="1">Belongs to the virb1 family.</text>
</comment>
<evidence type="ECO:0000313" key="5">
    <source>
        <dbReference type="Proteomes" id="UP001529369"/>
    </source>
</evidence>
<feature type="compositionally biased region" description="Low complexity" evidence="2">
    <location>
        <begin position="1"/>
        <end position="40"/>
    </location>
</feature>
<feature type="domain" description="Transglycosylase SLT" evidence="3">
    <location>
        <begin position="57"/>
        <end position="105"/>
    </location>
</feature>
<dbReference type="Pfam" id="PF01464">
    <property type="entry name" value="SLT"/>
    <property type="match status" value="1"/>
</dbReference>
<dbReference type="InterPro" id="IPR008258">
    <property type="entry name" value="Transglycosylase_SLT_dom_1"/>
</dbReference>
<feature type="region of interest" description="Disordered" evidence="2">
    <location>
        <begin position="1"/>
        <end position="45"/>
    </location>
</feature>
<dbReference type="SUPFAM" id="SSF53955">
    <property type="entry name" value="Lysozyme-like"/>
    <property type="match status" value="1"/>
</dbReference>
<dbReference type="RefSeq" id="WP_290319967.1">
    <property type="nucleotide sequence ID" value="NZ_JAUFPN010000198.1"/>
</dbReference>
<accession>A0ABT8AEJ3</accession>
<keyword evidence="5" id="KW-1185">Reference proteome</keyword>